<sequence length="349" mass="40744">MFVKLENNITYISSPVFEMLASLYVLQNPKHILKKKEGYSHPSPDVSHWVEEKRQLFSQNLYELLDLFFHFETFIGLSLIRFAYERNVTDEVESFLHKLKQMSSVSLFSYFLQTGYVSKDLPQIEDKNEVIDYINKAAIPDIEKWKLTYMYLHADETKKRLLQLLETYYEQFYKNETGFLMNYHKQSYEDLMKADALNSRQSVGKTFPYISNDTLDDPTIEIIIAPSFFYADASMASESKDSLIFLYGIQHPVKDRSNSYTEKDLMNALKIIGDDKRIRMMKLLSQSPYYGYELAQKMELSNSTISHHLSALSTIGVVTSRREENKVYFQLNKTKVKDMLAAVSSFLTD</sequence>
<dbReference type="GO" id="GO:0003700">
    <property type="term" value="F:DNA-binding transcription factor activity"/>
    <property type="evidence" value="ECO:0007669"/>
    <property type="project" value="InterPro"/>
</dbReference>
<dbReference type="Gene3D" id="1.10.10.10">
    <property type="entry name" value="Winged helix-like DNA-binding domain superfamily/Winged helix DNA-binding domain"/>
    <property type="match status" value="1"/>
</dbReference>
<dbReference type="PANTHER" id="PTHR33154:SF33">
    <property type="entry name" value="TRANSCRIPTIONAL REPRESSOR SDPR"/>
    <property type="match status" value="1"/>
</dbReference>
<keyword evidence="6" id="KW-1185">Reference proteome</keyword>
<keyword evidence="2" id="KW-0238">DNA-binding</keyword>
<dbReference type="InterPro" id="IPR051081">
    <property type="entry name" value="HTH_MetalResp_TranReg"/>
</dbReference>
<dbReference type="RefSeq" id="WP_121680109.1">
    <property type="nucleotide sequence ID" value="NZ_RCVZ01000004.1"/>
</dbReference>
<keyword evidence="1" id="KW-0805">Transcription regulation</keyword>
<proteinExistence type="predicted"/>
<accession>A0A3L7JZS8</accession>
<evidence type="ECO:0000256" key="1">
    <source>
        <dbReference type="ARBA" id="ARBA00023015"/>
    </source>
</evidence>
<dbReference type="CDD" id="cd00090">
    <property type="entry name" value="HTH_ARSR"/>
    <property type="match status" value="1"/>
</dbReference>
<keyword evidence="3" id="KW-0804">Transcription</keyword>
<gene>
    <name evidence="5" type="ORF">D9X91_08195</name>
</gene>
<dbReference type="AlphaFoldDB" id="A0A3L7JZS8"/>
<feature type="domain" description="HTH arsR-type" evidence="4">
    <location>
        <begin position="257"/>
        <end position="349"/>
    </location>
</feature>
<evidence type="ECO:0000256" key="3">
    <source>
        <dbReference type="ARBA" id="ARBA00023163"/>
    </source>
</evidence>
<dbReference type="PRINTS" id="PR00778">
    <property type="entry name" value="HTHARSR"/>
</dbReference>
<dbReference type="InterPro" id="IPR001845">
    <property type="entry name" value="HTH_ArsR_DNA-bd_dom"/>
</dbReference>
<evidence type="ECO:0000259" key="4">
    <source>
        <dbReference type="PROSITE" id="PS50987"/>
    </source>
</evidence>
<dbReference type="Proteomes" id="UP000276770">
    <property type="component" value="Unassembled WGS sequence"/>
</dbReference>
<dbReference type="OrthoDB" id="1706794at2"/>
<dbReference type="PROSITE" id="PS50987">
    <property type="entry name" value="HTH_ARSR_2"/>
    <property type="match status" value="1"/>
</dbReference>
<evidence type="ECO:0000313" key="5">
    <source>
        <dbReference type="EMBL" id="RLQ96256.1"/>
    </source>
</evidence>
<dbReference type="PANTHER" id="PTHR33154">
    <property type="entry name" value="TRANSCRIPTIONAL REGULATOR, ARSR FAMILY"/>
    <property type="match status" value="1"/>
</dbReference>
<reference evidence="5 6" key="1">
    <citation type="submission" date="2018-10" db="EMBL/GenBank/DDBJ databases">
        <title>Falsibacillus sp. genome draft.</title>
        <authorList>
            <person name="Shi S."/>
        </authorList>
    </citation>
    <scope>NUCLEOTIDE SEQUENCE [LARGE SCALE GENOMIC DNA]</scope>
    <source>
        <strain evidence="5 6">GY 10110</strain>
    </source>
</reference>
<dbReference type="InterPro" id="IPR036388">
    <property type="entry name" value="WH-like_DNA-bd_sf"/>
</dbReference>
<dbReference type="EMBL" id="RCVZ01000004">
    <property type="protein sequence ID" value="RLQ96256.1"/>
    <property type="molecule type" value="Genomic_DNA"/>
</dbReference>
<dbReference type="SUPFAM" id="SSF46785">
    <property type="entry name" value="Winged helix' DNA-binding domain"/>
    <property type="match status" value="1"/>
</dbReference>
<dbReference type="SMART" id="SM00418">
    <property type="entry name" value="HTH_ARSR"/>
    <property type="match status" value="1"/>
</dbReference>
<evidence type="ECO:0000256" key="2">
    <source>
        <dbReference type="ARBA" id="ARBA00023125"/>
    </source>
</evidence>
<dbReference type="InterPro" id="IPR036390">
    <property type="entry name" value="WH_DNA-bd_sf"/>
</dbReference>
<dbReference type="Pfam" id="PF01022">
    <property type="entry name" value="HTH_5"/>
    <property type="match status" value="1"/>
</dbReference>
<protein>
    <submittedName>
        <fullName evidence="5">ArsR family transcriptional regulator</fullName>
    </submittedName>
</protein>
<evidence type="ECO:0000313" key="6">
    <source>
        <dbReference type="Proteomes" id="UP000276770"/>
    </source>
</evidence>
<dbReference type="NCBIfam" id="NF033788">
    <property type="entry name" value="HTH_metalloreg"/>
    <property type="match status" value="1"/>
</dbReference>
<comment type="caution">
    <text evidence="5">The sequence shown here is derived from an EMBL/GenBank/DDBJ whole genome shotgun (WGS) entry which is preliminary data.</text>
</comment>
<name>A0A3L7JZS8_9BACI</name>
<dbReference type="GO" id="GO:0003677">
    <property type="term" value="F:DNA binding"/>
    <property type="evidence" value="ECO:0007669"/>
    <property type="project" value="UniProtKB-KW"/>
</dbReference>
<organism evidence="5 6">
    <name type="scientific">Falsibacillus albus</name>
    <dbReference type="NCBI Taxonomy" id="2478915"/>
    <lineage>
        <taxon>Bacteria</taxon>
        <taxon>Bacillati</taxon>
        <taxon>Bacillota</taxon>
        <taxon>Bacilli</taxon>
        <taxon>Bacillales</taxon>
        <taxon>Bacillaceae</taxon>
        <taxon>Falsibacillus</taxon>
    </lineage>
</organism>
<dbReference type="InterPro" id="IPR011991">
    <property type="entry name" value="ArsR-like_HTH"/>
</dbReference>